<dbReference type="EMBL" id="JZWT02000002">
    <property type="protein sequence ID" value="MFB6489860.1"/>
    <property type="molecule type" value="Genomic_DNA"/>
</dbReference>
<comment type="caution">
    <text evidence="1">The sequence shown here is derived from an EMBL/GenBank/DDBJ whole genome shotgun (WGS) entry which is preliminary data.</text>
</comment>
<protein>
    <submittedName>
        <fullName evidence="1">Uncharacterized protein</fullName>
    </submittedName>
</protein>
<name>A0ACC6UYP6_9CREN</name>
<organism evidence="1 2">
    <name type="scientific">Thermoproteus sp. AZ2</name>
    <dbReference type="NCBI Taxonomy" id="1609232"/>
    <lineage>
        <taxon>Archaea</taxon>
        <taxon>Thermoproteota</taxon>
        <taxon>Thermoprotei</taxon>
        <taxon>Thermoproteales</taxon>
        <taxon>Thermoproteaceae</taxon>
        <taxon>Thermoproteus</taxon>
    </lineage>
</organism>
<proteinExistence type="predicted"/>
<evidence type="ECO:0000313" key="1">
    <source>
        <dbReference type="EMBL" id="MFB6489860.1"/>
    </source>
</evidence>
<sequence>MVVRVFGGKFPVMSLEDLEALFRSSTVDLIRRFGARRVGDKYLIPVQGVPWFTLVDLGRDYLINGLVVRGVSVTAPLDRPWFNLILGFLVGDYVLGVSLVGRKTLPCRSVPLDPPLDLWDLPRGSMVFSRPLAVVREVSTSVLDVSVPWDCLGDLGVSVDASLTTRYLLVYSNLVSVGDRVFVDFSSSVITSQG</sequence>
<evidence type="ECO:0000313" key="2">
    <source>
        <dbReference type="Proteomes" id="UP000033636"/>
    </source>
</evidence>
<gene>
    <name evidence="1" type="ORF">TU35_001220</name>
</gene>
<accession>A0ACC6UYP6</accession>
<dbReference type="Proteomes" id="UP000033636">
    <property type="component" value="Unassembled WGS sequence"/>
</dbReference>
<reference evidence="1" key="1">
    <citation type="submission" date="2024-07" db="EMBL/GenBank/DDBJ databases">
        <title>Metagenome and Metagenome-Assembled Genomes of Archaea from a hot spring from the geothermal field of Los Azufres, Mexico.</title>
        <authorList>
            <person name="Marin-Paredes R."/>
            <person name="Martinez-Romero E."/>
            <person name="Servin-Garciduenas L.E."/>
        </authorList>
    </citation>
    <scope>NUCLEOTIDE SEQUENCE</scope>
</reference>